<dbReference type="PANTHER" id="PTHR30094">
    <property type="entry name" value="BIFUNCTIONAL GLUTATHIONYLSPERMIDINE SYNTHETASE/AMIDASE-RELATED"/>
    <property type="match status" value="1"/>
</dbReference>
<evidence type="ECO:0000259" key="2">
    <source>
        <dbReference type="PROSITE" id="PS50911"/>
    </source>
</evidence>
<dbReference type="InterPro" id="IPR007921">
    <property type="entry name" value="CHAP_dom"/>
</dbReference>
<sequence length="194" mass="22195">MKKRIILIVAFLALTSVAFYASGQLNLMQKYEIGEEVDSLNGVAVYYNGSVGHVKGRRVTKDGYNLGLKFQCVEFVKRYYYEHLNHKMPDSYGHAKSFFNPNIKDGQINKQRNLTQFSNPSQSKPSVNDLIVYKGTPLNSYGHVSIISKVKDNEIEIIQQNPDPFASSRETFKLINDNGTWRINNNQILGWLRK</sequence>
<dbReference type="AlphaFoldDB" id="A0A5D0R5F9"/>
<dbReference type="GO" id="GO:0016874">
    <property type="term" value="F:ligase activity"/>
    <property type="evidence" value="ECO:0007669"/>
    <property type="project" value="TreeGrafter"/>
</dbReference>
<accession>A0A5D0R5F9</accession>
<name>A0A5D0R5F9_9FLAO</name>
<organism evidence="3 4">
    <name type="scientific">Bizionia myxarmorum</name>
    <dbReference type="NCBI Taxonomy" id="291186"/>
    <lineage>
        <taxon>Bacteria</taxon>
        <taxon>Pseudomonadati</taxon>
        <taxon>Bacteroidota</taxon>
        <taxon>Flavobacteriia</taxon>
        <taxon>Flavobacteriales</taxon>
        <taxon>Flavobacteriaceae</taxon>
        <taxon>Bizionia</taxon>
    </lineage>
</organism>
<dbReference type="PROSITE" id="PS50911">
    <property type="entry name" value="CHAP"/>
    <property type="match status" value="1"/>
</dbReference>
<feature type="domain" description="Peptidase C51" evidence="2">
    <location>
        <begin position="47"/>
        <end position="193"/>
    </location>
</feature>
<protein>
    <submittedName>
        <fullName evidence="3">CHAP domain-containing protein</fullName>
    </submittedName>
</protein>
<proteinExistence type="predicted"/>
<dbReference type="InterPro" id="IPR038765">
    <property type="entry name" value="Papain-like_cys_pep_sf"/>
</dbReference>
<dbReference type="RefSeq" id="WP_148404144.1">
    <property type="nucleotide sequence ID" value="NZ_VSKK01000003.1"/>
</dbReference>
<dbReference type="Proteomes" id="UP000323720">
    <property type="component" value="Unassembled WGS sequence"/>
</dbReference>
<keyword evidence="1" id="KW-0732">Signal</keyword>
<dbReference type="EMBL" id="VSKK01000003">
    <property type="protein sequence ID" value="TYB76165.1"/>
    <property type="molecule type" value="Genomic_DNA"/>
</dbReference>
<feature type="chain" id="PRO_5023021818" evidence="1">
    <location>
        <begin position="22"/>
        <end position="194"/>
    </location>
</feature>
<dbReference type="Gene3D" id="3.90.1720.10">
    <property type="entry name" value="endopeptidase domain like (from Nostoc punctiforme)"/>
    <property type="match status" value="1"/>
</dbReference>
<comment type="caution">
    <text evidence="3">The sequence shown here is derived from an EMBL/GenBank/DDBJ whole genome shotgun (WGS) entry which is preliminary data.</text>
</comment>
<feature type="signal peptide" evidence="1">
    <location>
        <begin position="1"/>
        <end position="21"/>
    </location>
</feature>
<dbReference type="InterPro" id="IPR051705">
    <property type="entry name" value="Gsp_Synthetase/Amidase"/>
</dbReference>
<evidence type="ECO:0000313" key="3">
    <source>
        <dbReference type="EMBL" id="TYB76165.1"/>
    </source>
</evidence>
<keyword evidence="4" id="KW-1185">Reference proteome</keyword>
<dbReference type="OrthoDB" id="9765517at2"/>
<reference evidence="3 4" key="1">
    <citation type="submission" date="2019-08" db="EMBL/GenBank/DDBJ databases">
        <title>Genomes of Antarctic Bizionia species.</title>
        <authorList>
            <person name="Bowman J.P."/>
        </authorList>
    </citation>
    <scope>NUCLEOTIDE SEQUENCE [LARGE SCALE GENOMIC DNA]</scope>
    <source>
        <strain evidence="3 4">ADA-4</strain>
    </source>
</reference>
<evidence type="ECO:0000313" key="4">
    <source>
        <dbReference type="Proteomes" id="UP000323720"/>
    </source>
</evidence>
<dbReference type="SUPFAM" id="SSF54001">
    <property type="entry name" value="Cysteine proteinases"/>
    <property type="match status" value="1"/>
</dbReference>
<evidence type="ECO:0000256" key="1">
    <source>
        <dbReference type="SAM" id="SignalP"/>
    </source>
</evidence>
<dbReference type="Pfam" id="PF05257">
    <property type="entry name" value="CHAP"/>
    <property type="match status" value="1"/>
</dbReference>
<dbReference type="PANTHER" id="PTHR30094:SF0">
    <property type="entry name" value="BIFUNCTIONAL GLUTATHIONYLSPERMIDINE SYNTHETASE_AMIDASE-RELATED"/>
    <property type="match status" value="1"/>
</dbReference>
<gene>
    <name evidence="3" type="ORF">ES674_11215</name>
</gene>